<evidence type="ECO:0000259" key="2">
    <source>
        <dbReference type="PROSITE" id="PS50280"/>
    </source>
</evidence>
<dbReference type="CDD" id="cd20071">
    <property type="entry name" value="SET_SMYD"/>
    <property type="match status" value="1"/>
</dbReference>
<evidence type="ECO:0000313" key="4">
    <source>
        <dbReference type="Proteomes" id="UP000887458"/>
    </source>
</evidence>
<dbReference type="InterPro" id="IPR046341">
    <property type="entry name" value="SET_dom_sf"/>
</dbReference>
<sequence>MNLFQIFSKLVDNNDKHGLEFLSYHFTNALNITISAMIVQGFTEKPLSRRKMLHLLNVCFIGIRRISMNSFQWSNVGTCVCLIASLFNHRCDNNAEWKFIDGYYHLNVCRPIAAYEEISINYGCGWPLSTFEQRLRQHSCYFFQCNCIQYQDDNQDNQDNQCPDNDAICLLCYQPYTNTRQTLNRLKFLRNQIHLITNMFGCLKENLHEKYLMILKSCMNELTELMYRKNRILMDDLQKCCEIFVENSSSSTILTDVDHQFLIKFGQIIDNILPEYDLELPKIDSLDDETFKQEKNLNGITRYLLQNSDNNHHHHRYHHHHSDDDYDNQENDDNKDNNDLESSTPTFDDEIRSTSFWTNYLSNLLRQYHQEAEDSSASTMSSPSTTDDIPEKELLKNLCKNFYKRLFALLEFRIRMLSNSNKDDDDDDKSGNSENSSDKDKNSRQLLKQQKQQQINEEIELLTILIESKKNQMKFIIG</sequence>
<reference evidence="3 4" key="2">
    <citation type="journal article" date="2022" name="Mol. Biol. Evol.">
        <title>Comparative Genomics Reveals Insights into the Divergent Evolution of Astigmatic Mites and Household Pest Adaptations.</title>
        <authorList>
            <person name="Xiong Q."/>
            <person name="Wan A.T."/>
            <person name="Liu X."/>
            <person name="Fung C.S."/>
            <person name="Xiao X."/>
            <person name="Malainual N."/>
            <person name="Hou J."/>
            <person name="Wang L."/>
            <person name="Wang M."/>
            <person name="Yang K.Y."/>
            <person name="Cui Y."/>
            <person name="Leung E.L."/>
            <person name="Nong W."/>
            <person name="Shin S.K."/>
            <person name="Au S.W."/>
            <person name="Jeong K.Y."/>
            <person name="Chew F.T."/>
            <person name="Hui J.H."/>
            <person name="Leung T.F."/>
            <person name="Tungtrongchitr A."/>
            <person name="Zhong N."/>
            <person name="Liu Z."/>
            <person name="Tsui S.K."/>
        </authorList>
    </citation>
    <scope>NUCLEOTIDE SEQUENCE [LARGE SCALE GENOMIC DNA]</scope>
    <source>
        <strain evidence="3">Derp</strain>
    </source>
</reference>
<dbReference type="InterPro" id="IPR001214">
    <property type="entry name" value="SET_dom"/>
</dbReference>
<dbReference type="Gene3D" id="2.170.270.10">
    <property type="entry name" value="SET domain"/>
    <property type="match status" value="1"/>
</dbReference>
<accession>A0ABQ8JL84</accession>
<feature type="domain" description="SET" evidence="2">
    <location>
        <begin position="1"/>
        <end position="123"/>
    </location>
</feature>
<dbReference type="EMBL" id="NJHN03000032">
    <property type="protein sequence ID" value="KAH9423364.1"/>
    <property type="molecule type" value="Genomic_DNA"/>
</dbReference>
<name>A0ABQ8JL84_DERPT</name>
<feature type="region of interest" description="Disordered" evidence="1">
    <location>
        <begin position="419"/>
        <end position="450"/>
    </location>
</feature>
<organism evidence="3 4">
    <name type="scientific">Dermatophagoides pteronyssinus</name>
    <name type="common">European house dust mite</name>
    <dbReference type="NCBI Taxonomy" id="6956"/>
    <lineage>
        <taxon>Eukaryota</taxon>
        <taxon>Metazoa</taxon>
        <taxon>Ecdysozoa</taxon>
        <taxon>Arthropoda</taxon>
        <taxon>Chelicerata</taxon>
        <taxon>Arachnida</taxon>
        <taxon>Acari</taxon>
        <taxon>Acariformes</taxon>
        <taxon>Sarcoptiformes</taxon>
        <taxon>Astigmata</taxon>
        <taxon>Psoroptidia</taxon>
        <taxon>Analgoidea</taxon>
        <taxon>Pyroglyphidae</taxon>
        <taxon>Dermatophagoidinae</taxon>
        <taxon>Dermatophagoides</taxon>
    </lineage>
</organism>
<dbReference type="PANTHER" id="PTHR12197">
    <property type="entry name" value="HISTONE-LYSINE N-METHYLTRANSFERASE SMYD"/>
    <property type="match status" value="1"/>
</dbReference>
<dbReference type="Proteomes" id="UP000887458">
    <property type="component" value="Unassembled WGS sequence"/>
</dbReference>
<dbReference type="PANTHER" id="PTHR12197:SF251">
    <property type="entry name" value="EG:BACR7C10.4 PROTEIN"/>
    <property type="match status" value="1"/>
</dbReference>
<feature type="region of interest" description="Disordered" evidence="1">
    <location>
        <begin position="311"/>
        <end position="347"/>
    </location>
</feature>
<dbReference type="Pfam" id="PF00856">
    <property type="entry name" value="SET"/>
    <property type="match status" value="1"/>
</dbReference>
<protein>
    <recommendedName>
        <fullName evidence="2">SET domain-containing protein</fullName>
    </recommendedName>
</protein>
<comment type="caution">
    <text evidence="3">The sequence shown here is derived from an EMBL/GenBank/DDBJ whole genome shotgun (WGS) entry which is preliminary data.</text>
</comment>
<keyword evidence="4" id="KW-1185">Reference proteome</keyword>
<proteinExistence type="predicted"/>
<evidence type="ECO:0000256" key="1">
    <source>
        <dbReference type="SAM" id="MobiDB-lite"/>
    </source>
</evidence>
<dbReference type="InterPro" id="IPR050869">
    <property type="entry name" value="H3K4_H4K5_MeTrfase"/>
</dbReference>
<dbReference type="PROSITE" id="PS50280">
    <property type="entry name" value="SET"/>
    <property type="match status" value="1"/>
</dbReference>
<gene>
    <name evidence="3" type="ORF">DERP_003643</name>
</gene>
<reference evidence="3 4" key="1">
    <citation type="journal article" date="2018" name="J. Allergy Clin. Immunol.">
        <title>High-quality assembly of Dermatophagoides pteronyssinus genome and transcriptome reveals a wide range of novel allergens.</title>
        <authorList>
            <person name="Liu X.Y."/>
            <person name="Yang K.Y."/>
            <person name="Wang M.Q."/>
            <person name="Kwok J.S."/>
            <person name="Zeng X."/>
            <person name="Yang Z."/>
            <person name="Xiao X.J."/>
            <person name="Lau C.P."/>
            <person name="Li Y."/>
            <person name="Huang Z.M."/>
            <person name="Ba J.G."/>
            <person name="Yim A.K."/>
            <person name="Ouyang C.Y."/>
            <person name="Ngai S.M."/>
            <person name="Chan T.F."/>
            <person name="Leung E.L."/>
            <person name="Liu L."/>
            <person name="Liu Z.G."/>
            <person name="Tsui S.K."/>
        </authorList>
    </citation>
    <scope>NUCLEOTIDE SEQUENCE [LARGE SCALE GENOMIC DNA]</scope>
    <source>
        <strain evidence="3">Derp</strain>
    </source>
</reference>
<dbReference type="SUPFAM" id="SSF82199">
    <property type="entry name" value="SET domain"/>
    <property type="match status" value="1"/>
</dbReference>
<evidence type="ECO:0000313" key="3">
    <source>
        <dbReference type="EMBL" id="KAH9423364.1"/>
    </source>
</evidence>